<dbReference type="AlphaFoldDB" id="A0A6J7FNN4"/>
<evidence type="ECO:0000256" key="1">
    <source>
        <dbReference type="SAM" id="Phobius"/>
    </source>
</evidence>
<feature type="transmembrane region" description="Helical" evidence="1">
    <location>
        <begin position="12"/>
        <end position="32"/>
    </location>
</feature>
<sequence>MRDSDSNEHGSLAPLGIGLAILSLTLVLVTLASGSLYLTERRLTTVAESTAIAVLIDAKGDLAQPLVPIASRWLGTQPLRGLHEVQLIEVSSVDQRSVRVRLCSSSRPIFENYMFSDIGKVCSEALARRGK</sequence>
<organism evidence="2">
    <name type="scientific">freshwater metagenome</name>
    <dbReference type="NCBI Taxonomy" id="449393"/>
    <lineage>
        <taxon>unclassified sequences</taxon>
        <taxon>metagenomes</taxon>
        <taxon>ecological metagenomes</taxon>
    </lineage>
</organism>
<proteinExistence type="predicted"/>
<name>A0A6J7FNN4_9ZZZZ</name>
<keyword evidence="1" id="KW-1133">Transmembrane helix</keyword>
<evidence type="ECO:0000313" key="2">
    <source>
        <dbReference type="EMBL" id="CAB4895314.1"/>
    </source>
</evidence>
<keyword evidence="1" id="KW-0472">Membrane</keyword>
<accession>A0A6J7FNN4</accession>
<keyword evidence="1" id="KW-0812">Transmembrane</keyword>
<gene>
    <name evidence="2" type="ORF">UFOPK3592_00158</name>
</gene>
<protein>
    <submittedName>
        <fullName evidence="2">Unannotated protein</fullName>
    </submittedName>
</protein>
<dbReference type="EMBL" id="CAFBML010000006">
    <property type="protein sequence ID" value="CAB4895314.1"/>
    <property type="molecule type" value="Genomic_DNA"/>
</dbReference>
<reference evidence="2" key="1">
    <citation type="submission" date="2020-05" db="EMBL/GenBank/DDBJ databases">
        <authorList>
            <person name="Chiriac C."/>
            <person name="Salcher M."/>
            <person name="Ghai R."/>
            <person name="Kavagutti S V."/>
        </authorList>
    </citation>
    <scope>NUCLEOTIDE SEQUENCE</scope>
</reference>